<evidence type="ECO:0000259" key="16">
    <source>
        <dbReference type="Pfam" id="PF00133"/>
    </source>
</evidence>
<dbReference type="EMBL" id="JAGKQM010000006">
    <property type="protein sequence ID" value="KAH0921509.1"/>
    <property type="molecule type" value="Genomic_DNA"/>
</dbReference>
<feature type="transmembrane region" description="Helical" evidence="15">
    <location>
        <begin position="1280"/>
        <end position="1299"/>
    </location>
</feature>
<keyword evidence="13" id="KW-0175">Coiled coil</keyword>
<feature type="transmembrane region" description="Helical" evidence="15">
    <location>
        <begin position="1320"/>
        <end position="1342"/>
    </location>
</feature>
<dbReference type="SUPFAM" id="SSF50677">
    <property type="entry name" value="ValRS/IleRS/LeuRS editing domain"/>
    <property type="match status" value="1"/>
</dbReference>
<dbReference type="EC" id="6.1.1.9" evidence="3"/>
<dbReference type="InterPro" id="IPR002300">
    <property type="entry name" value="aa-tRNA-synth_Ia"/>
</dbReference>
<feature type="coiled-coil region" evidence="13">
    <location>
        <begin position="1027"/>
        <end position="1057"/>
    </location>
</feature>
<keyword evidence="9 15" id="KW-1133">Transmembrane helix</keyword>
<evidence type="ECO:0000259" key="17">
    <source>
        <dbReference type="Pfam" id="PF08264"/>
    </source>
</evidence>
<keyword evidence="4" id="KW-0436">Ligase</keyword>
<accession>A0ABQ8CWP9</accession>
<organism evidence="18 19">
    <name type="scientific">Brassica napus</name>
    <name type="common">Rape</name>
    <dbReference type="NCBI Taxonomy" id="3708"/>
    <lineage>
        <taxon>Eukaryota</taxon>
        <taxon>Viridiplantae</taxon>
        <taxon>Streptophyta</taxon>
        <taxon>Embryophyta</taxon>
        <taxon>Tracheophyta</taxon>
        <taxon>Spermatophyta</taxon>
        <taxon>Magnoliopsida</taxon>
        <taxon>eudicotyledons</taxon>
        <taxon>Gunneridae</taxon>
        <taxon>Pentapetalae</taxon>
        <taxon>rosids</taxon>
        <taxon>malvids</taxon>
        <taxon>Brassicales</taxon>
        <taxon>Brassicaceae</taxon>
        <taxon>Brassiceae</taxon>
        <taxon>Brassica</taxon>
    </lineage>
</organism>
<dbReference type="InterPro" id="IPR037118">
    <property type="entry name" value="Val-tRNA_synth_C_sf"/>
</dbReference>
<evidence type="ECO:0000256" key="6">
    <source>
        <dbReference type="ARBA" id="ARBA00022741"/>
    </source>
</evidence>
<evidence type="ECO:0000313" key="19">
    <source>
        <dbReference type="Proteomes" id="UP000824890"/>
    </source>
</evidence>
<evidence type="ECO:0000256" key="9">
    <source>
        <dbReference type="ARBA" id="ARBA00022989"/>
    </source>
</evidence>
<sequence>MSLFFLRRAKPLFTSPSQASFVSPTLTNLIHRSFHGSRIMSEAEKKILTEEELERKKKKDEKAREKELKKQKAAEKAKLAELKAKQAKDGTSAPKKSTKKSSKRDAIEENPADFVDPETPLGERKRLSSQMAKQYSPAAVEKSWYAWWENSDFFKADAKSSKPPFVIVLPPPNVTGALHIGHALTSAIEDLIIRWKRMSGYNALWVPGMDHAGIATQVVVEKKLMRERGLTRHDVGREDFINEVWKWKNQHGSTILTQLRRLGASLDWSRECFTMDEQRSKAVTEGFVRLYKEGLIYRDVRLVNWDCVLKTAVSDVEVEHIDIKEKTLLKVPGYEKPVEFGLLTSFAYPLEGGLGEVVVATTRVETMLGDTAIAIHPDDARYKHLHGKFVVHPFNGRRLPIICDGILVDPNFGTGCVKITPAHDPNDCEVGKRHNLEFINIFTDDGMINTNGGSDFTGMPRFAAREAVVEALKNKGLYRGAQNNEMRLGLCQRTGDVIEPMIKPQWYVNCSMIAKEALDVAITDENKKLEFIPKQYTAEWRRWLENIRDWCISRQLWWGHRIPAWYATLLEDERKEVGAYSDHWVVARTEEEARKEAAEKFSGKKFELTQDHDVLDTWFSSGLFPLSVLGWPDETEDFKAFYPTSVLETGHDILFFWVARMVMMGMKLGGDVPFSKVYLHPMIRDAHGRKMSKSLGNVIDPLEVINGVTLDGLHKRLEEGNLDPKELVVAKEGQVKDFPNGISECGADALRFALVSYTAQSDKINLDILRVVGYRQWCNKLWNAVRFAMMRLGDDYSPPLTLSPETMPFSCQWILSVLNKAISKTVDSLNAFEFSDAANTVYAWWQYQFCDVYIEAIKPYFAGDNPAFASERAHAQHALWVSLETGLRLLHPLMPFVTEELWQRLPSPKNSERKASIMICDYPSAIENWTNEKVETEMETVLASVKCLRALRAELLEKQKNERLPAFALCENNVTSEIVKSHELEIRTLANLSSLEVLLKGEHAAPAGSAVETVNENLKVYLKVDRAINTEAEQEKIRNKIDELQKQKEKLQKMMSVSGYEEKVPANIKEDNATKLAKILQEFDFFEKESARLVAETENSGNEQQKKSCFHQSLSEKKLWVPLKKSNPSSNKVQYSYVMEELKLYAEDGSIDINGNPPLKDRTGNWKACPFILGNECCERLAYYGIAINLITYLTAELHQGNVSAARNVTTWQGTCYITSLIGAVLADAYWGRYWTIASFSSIYFIGMSALTLSATVPYLKPSDCIGDFCPSPTTPQYLTFFLGLYLIALGTGGIKPCVSSFGADQFDEKDPSERVRKSSFFNWFYFCINTGAFGSFLLVLVQENIGWGLGFGIPTVFMGLAIISFFFGTPLYRFQKPKGSPITRICQVLVASYRKTNLKVPEDRTLLYETETQELFVASRKLEHTDDYKYLDKAAVLSLEEARSLEFFNPWSLCTVTQVEEVKILIRMLPIWASGIIFSSLYAQATTMFVQQGRAMNCNIGSFKIPPATLGVFDCVTVLIWVPLYDRFNVPVAKLLTKTDNGFTVLQRMGIGLFISIFGIAAAAVVEMVRLGMAETGTDVSLTVFWQVPQIFIFGAAEVFYFVGQLEFFYGQSPDSMRSVCSALGLLANALGSYLSSLILTVVTYFTTKDGGDGWITDDLNEGHLDYFFWLLAGLSTLNALVYVFSAVNYKQKITS</sequence>
<dbReference type="Gene3D" id="1.10.287.380">
    <property type="entry name" value="Valyl-tRNA synthetase, C-terminal domain"/>
    <property type="match status" value="1"/>
</dbReference>
<keyword evidence="6" id="KW-0547">Nucleotide-binding</keyword>
<dbReference type="HAMAP" id="MF_02004">
    <property type="entry name" value="Val_tRNA_synth_type1"/>
    <property type="match status" value="1"/>
</dbReference>
<comment type="similarity">
    <text evidence="2">Belongs to the class-I aminoacyl-tRNA synthetase family.</text>
</comment>
<dbReference type="Pfam" id="PF08264">
    <property type="entry name" value="Anticodon_1"/>
    <property type="match status" value="1"/>
</dbReference>
<evidence type="ECO:0000256" key="8">
    <source>
        <dbReference type="ARBA" id="ARBA00022917"/>
    </source>
</evidence>
<dbReference type="PROSITE" id="PS01022">
    <property type="entry name" value="PTR2_1"/>
    <property type="match status" value="1"/>
</dbReference>
<dbReference type="InterPro" id="IPR009008">
    <property type="entry name" value="Val/Leu/Ile-tRNA-synth_edit"/>
</dbReference>
<evidence type="ECO:0000256" key="15">
    <source>
        <dbReference type="SAM" id="Phobius"/>
    </source>
</evidence>
<feature type="transmembrane region" description="Helical" evidence="15">
    <location>
        <begin position="1546"/>
        <end position="1565"/>
    </location>
</feature>
<evidence type="ECO:0000256" key="1">
    <source>
        <dbReference type="ARBA" id="ARBA00004141"/>
    </source>
</evidence>
<evidence type="ECO:0000256" key="14">
    <source>
        <dbReference type="SAM" id="MobiDB-lite"/>
    </source>
</evidence>
<evidence type="ECO:0000313" key="18">
    <source>
        <dbReference type="EMBL" id="KAH0921509.1"/>
    </source>
</evidence>
<feature type="transmembrane region" description="Helical" evidence="15">
    <location>
        <begin position="1212"/>
        <end position="1231"/>
    </location>
</feature>
<keyword evidence="8" id="KW-0648">Protein biosynthesis</keyword>
<dbReference type="InterPro" id="IPR013155">
    <property type="entry name" value="M/V/L/I-tRNA-synth_anticd-bd"/>
</dbReference>
<feature type="transmembrane region" description="Helical" evidence="15">
    <location>
        <begin position="1348"/>
        <end position="1369"/>
    </location>
</feature>
<keyword evidence="5 15" id="KW-0812">Transmembrane</keyword>
<dbReference type="InterPro" id="IPR018456">
    <property type="entry name" value="PTR2_symporter_CS"/>
</dbReference>
<dbReference type="NCBIfam" id="TIGR00422">
    <property type="entry name" value="valS"/>
    <property type="match status" value="1"/>
</dbReference>
<dbReference type="SUPFAM" id="SSF103473">
    <property type="entry name" value="MFS general substrate transporter"/>
    <property type="match status" value="1"/>
</dbReference>
<feature type="transmembrane region" description="Helical" evidence="15">
    <location>
        <begin position="1243"/>
        <end position="1260"/>
    </location>
</feature>
<feature type="domain" description="Aminoacyl-tRNA synthetase class Ia" evidence="16">
    <location>
        <begin position="144"/>
        <end position="766"/>
    </location>
</feature>
<proteinExistence type="inferred from homology"/>
<evidence type="ECO:0000256" key="13">
    <source>
        <dbReference type="SAM" id="Coils"/>
    </source>
</evidence>
<evidence type="ECO:0000256" key="3">
    <source>
        <dbReference type="ARBA" id="ARBA00013169"/>
    </source>
</evidence>
<feature type="transmembrane region" description="Helical" evidence="15">
    <location>
        <begin position="1506"/>
        <end position="1525"/>
    </location>
</feature>
<dbReference type="Proteomes" id="UP000824890">
    <property type="component" value="Unassembled WGS sequence"/>
</dbReference>
<evidence type="ECO:0000256" key="2">
    <source>
        <dbReference type="ARBA" id="ARBA00005594"/>
    </source>
</evidence>
<dbReference type="Gene3D" id="3.40.50.620">
    <property type="entry name" value="HUPs"/>
    <property type="match status" value="2"/>
</dbReference>
<comment type="caution">
    <text evidence="18">The sequence shown here is derived from an EMBL/GenBank/DDBJ whole genome shotgun (WGS) entry which is preliminary data.</text>
</comment>
<evidence type="ECO:0000256" key="10">
    <source>
        <dbReference type="ARBA" id="ARBA00023136"/>
    </source>
</evidence>
<feature type="compositionally biased region" description="Basic and acidic residues" evidence="14">
    <location>
        <begin position="52"/>
        <end position="88"/>
    </location>
</feature>
<feature type="region of interest" description="Disordered" evidence="14">
    <location>
        <begin position="52"/>
        <end position="131"/>
    </location>
</feature>
<evidence type="ECO:0000256" key="5">
    <source>
        <dbReference type="ARBA" id="ARBA00022692"/>
    </source>
</evidence>
<protein>
    <recommendedName>
        <fullName evidence="3">valine--tRNA ligase</fullName>
        <ecNumber evidence="3">6.1.1.9</ecNumber>
    </recommendedName>
    <alternativeName>
        <fullName evidence="12">Valyl-tRNA synthetase</fullName>
    </alternativeName>
</protein>
<comment type="subcellular location">
    <subcellularLocation>
        <location evidence="1">Membrane</location>
        <topology evidence="1">Multi-pass membrane protein</topology>
    </subcellularLocation>
</comment>
<evidence type="ECO:0000256" key="4">
    <source>
        <dbReference type="ARBA" id="ARBA00022598"/>
    </source>
</evidence>
<dbReference type="InterPro" id="IPR014729">
    <property type="entry name" value="Rossmann-like_a/b/a_fold"/>
</dbReference>
<feature type="transmembrane region" description="Helical" evidence="15">
    <location>
        <begin position="1668"/>
        <end position="1691"/>
    </location>
</feature>
<dbReference type="InterPro" id="IPR033705">
    <property type="entry name" value="Anticodon_Ia_Val"/>
</dbReference>
<evidence type="ECO:0000256" key="12">
    <source>
        <dbReference type="ARBA" id="ARBA00029936"/>
    </source>
</evidence>
<dbReference type="InterPro" id="IPR009080">
    <property type="entry name" value="tRNAsynth_Ia_anticodon-bd"/>
</dbReference>
<dbReference type="Gene3D" id="1.20.1250.20">
    <property type="entry name" value="MFS general substrate transporter like domains"/>
    <property type="match status" value="1"/>
</dbReference>
<feature type="domain" description="Methionyl/Valyl/Leucyl/Isoleucyl-tRNA synthetase anticodon-binding" evidence="17">
    <location>
        <begin position="812"/>
        <end position="962"/>
    </location>
</feature>
<evidence type="ECO:0000256" key="11">
    <source>
        <dbReference type="ARBA" id="ARBA00023146"/>
    </source>
</evidence>
<dbReference type="NCBIfam" id="NF004349">
    <property type="entry name" value="PRK05729.1"/>
    <property type="match status" value="1"/>
</dbReference>
<keyword evidence="19" id="KW-1185">Reference proteome</keyword>
<dbReference type="Pfam" id="PF00133">
    <property type="entry name" value="tRNA-synt_1"/>
    <property type="match status" value="1"/>
</dbReference>
<dbReference type="PANTHER" id="PTHR11946">
    <property type="entry name" value="VALYL-TRNA SYNTHETASES"/>
    <property type="match status" value="1"/>
</dbReference>
<name>A0ABQ8CWP9_BRANA</name>
<dbReference type="InterPro" id="IPR002303">
    <property type="entry name" value="Valyl-tRNA_ligase"/>
</dbReference>
<dbReference type="InterPro" id="IPR001412">
    <property type="entry name" value="aa-tRNA-synth_I_CS"/>
</dbReference>
<dbReference type="Gene3D" id="1.10.730.10">
    <property type="entry name" value="Isoleucyl-tRNA Synthetase, Domain 1"/>
    <property type="match status" value="1"/>
</dbReference>
<reference evidence="18 19" key="1">
    <citation type="submission" date="2021-05" db="EMBL/GenBank/DDBJ databases">
        <title>Genome Assembly of Synthetic Allotetraploid Brassica napus Reveals Homoeologous Exchanges between Subgenomes.</title>
        <authorList>
            <person name="Davis J.T."/>
        </authorList>
    </citation>
    <scope>NUCLEOTIDE SEQUENCE [LARGE SCALE GENOMIC DNA]</scope>
    <source>
        <strain evidence="19">cv. Da-Ae</strain>
        <tissue evidence="18">Seedling</tissue>
    </source>
</reference>
<dbReference type="Gene3D" id="3.90.740.10">
    <property type="entry name" value="Valyl/Leucyl/Isoleucyl-tRNA synthetase, editing domain"/>
    <property type="match status" value="1"/>
</dbReference>
<dbReference type="SUPFAM" id="SSF52374">
    <property type="entry name" value="Nucleotidylyl transferase"/>
    <property type="match status" value="1"/>
</dbReference>
<gene>
    <name evidence="18" type="ORF">HID58_021527</name>
</gene>
<dbReference type="InterPro" id="IPR000109">
    <property type="entry name" value="POT_fam"/>
</dbReference>
<keyword evidence="7" id="KW-0067">ATP-binding</keyword>
<dbReference type="InterPro" id="IPR036259">
    <property type="entry name" value="MFS_trans_sf"/>
</dbReference>
<dbReference type="CDD" id="cd07962">
    <property type="entry name" value="Anticodon_Ia_Val"/>
    <property type="match status" value="1"/>
</dbReference>
<feature type="transmembrane region" description="Helical" evidence="15">
    <location>
        <begin position="1585"/>
        <end position="1604"/>
    </location>
</feature>
<dbReference type="PROSITE" id="PS00178">
    <property type="entry name" value="AA_TRNA_LIGASE_I"/>
    <property type="match status" value="1"/>
</dbReference>
<feature type="transmembrane region" description="Helical" evidence="15">
    <location>
        <begin position="1625"/>
        <end position="1648"/>
    </location>
</feature>
<evidence type="ECO:0000256" key="7">
    <source>
        <dbReference type="ARBA" id="ARBA00022840"/>
    </source>
</evidence>
<dbReference type="PRINTS" id="PR00986">
    <property type="entry name" value="TRNASYNTHVAL"/>
</dbReference>
<feature type="transmembrane region" description="Helical" evidence="15">
    <location>
        <begin position="1465"/>
        <end position="1486"/>
    </location>
</feature>
<dbReference type="PANTHER" id="PTHR11946:SF113">
    <property type="entry name" value="VALINE--TRNA LIGASE"/>
    <property type="match status" value="1"/>
</dbReference>
<dbReference type="CDD" id="cd00817">
    <property type="entry name" value="ValRS_core"/>
    <property type="match status" value="1"/>
</dbReference>
<dbReference type="Pfam" id="PF00854">
    <property type="entry name" value="PTR2"/>
    <property type="match status" value="1"/>
</dbReference>
<dbReference type="SUPFAM" id="SSF47323">
    <property type="entry name" value="Anticodon-binding domain of a subclass of class I aminoacyl-tRNA synthetases"/>
    <property type="match status" value="1"/>
</dbReference>
<keyword evidence="10 15" id="KW-0472">Membrane</keyword>
<keyword evidence="11" id="KW-0030">Aminoacyl-tRNA synthetase</keyword>